<dbReference type="GO" id="GO:0006351">
    <property type="term" value="P:DNA-templated transcription"/>
    <property type="evidence" value="ECO:0007669"/>
    <property type="project" value="TreeGrafter"/>
</dbReference>
<dbReference type="InterPro" id="IPR021127">
    <property type="entry name" value="CRISPR_associated_Cas2"/>
</dbReference>
<dbReference type="Pfam" id="PF20803">
    <property type="entry name" value="PaaX_M"/>
    <property type="match status" value="1"/>
</dbReference>
<accession>A0A1F4XTU0</accession>
<dbReference type="PANTHER" id="PTHR30319:SF1">
    <property type="entry name" value="TRANSCRIPTIONAL REPRESSOR PAAX"/>
    <property type="match status" value="1"/>
</dbReference>
<dbReference type="Proteomes" id="UP000178091">
    <property type="component" value="Unassembled WGS sequence"/>
</dbReference>
<dbReference type="PANTHER" id="PTHR30319">
    <property type="entry name" value="PHENYLACETIC ACID REGULATOR-RELATED TRANSCRIPTIONAL REPRESSOR"/>
    <property type="match status" value="1"/>
</dbReference>
<dbReference type="NCBIfam" id="TIGR01573">
    <property type="entry name" value="cas2"/>
    <property type="match status" value="1"/>
</dbReference>
<evidence type="ECO:0000313" key="9">
    <source>
        <dbReference type="Proteomes" id="UP000178091"/>
    </source>
</evidence>
<protein>
    <submittedName>
        <fullName evidence="8">CRISPR-associated endonuclease Cas2</fullName>
    </submittedName>
</protein>
<evidence type="ECO:0000256" key="4">
    <source>
        <dbReference type="ARBA" id="ARBA00022801"/>
    </source>
</evidence>
<gene>
    <name evidence="8" type="ORF">A3F55_01705</name>
</gene>
<keyword evidence="3 8" id="KW-0255">Endonuclease</keyword>
<dbReference type="SUPFAM" id="SSF143430">
    <property type="entry name" value="TTP0101/SSO1404-like"/>
    <property type="match status" value="1"/>
</dbReference>
<sequence>PHKRQKETVVNTKTRLVRQGLLTREDGLLCLTPKGERVLRRLELKDYALQKPRRWDGKWRMLIFDIPERRKKSREQVRKTLATIGFVRLQDSVWLYPYDCEDLITLLKADFHIGKDLLYLIVDSLEGDTRLKHHFGLIH</sequence>
<feature type="non-terminal residue" evidence="8">
    <location>
        <position position="1"/>
    </location>
</feature>
<evidence type="ECO:0000259" key="7">
    <source>
        <dbReference type="Pfam" id="PF20803"/>
    </source>
</evidence>
<proteinExistence type="predicted"/>
<evidence type="ECO:0000256" key="5">
    <source>
        <dbReference type="ARBA" id="ARBA00022842"/>
    </source>
</evidence>
<evidence type="ECO:0000256" key="6">
    <source>
        <dbReference type="ARBA" id="ARBA00023118"/>
    </source>
</evidence>
<comment type="caution">
    <text evidence="8">The sequence shown here is derived from an EMBL/GenBank/DDBJ whole genome shotgun (WGS) entry which is preliminary data.</text>
</comment>
<keyword evidence="2" id="KW-0479">Metal-binding</keyword>
<keyword evidence="5" id="KW-0460">Magnesium</keyword>
<evidence type="ECO:0000313" key="8">
    <source>
        <dbReference type="EMBL" id="OGC85117.1"/>
    </source>
</evidence>
<dbReference type="Gene3D" id="3.30.70.2650">
    <property type="match status" value="1"/>
</dbReference>
<feature type="domain" description="Transcriptional repressor PaaX-like central Cas2-like" evidence="7">
    <location>
        <begin position="53"/>
        <end position="126"/>
    </location>
</feature>
<evidence type="ECO:0000256" key="2">
    <source>
        <dbReference type="ARBA" id="ARBA00022723"/>
    </source>
</evidence>
<dbReference type="AlphaFoldDB" id="A0A1F4XTU0"/>
<keyword evidence="1" id="KW-0540">Nuclease</keyword>
<evidence type="ECO:0000256" key="1">
    <source>
        <dbReference type="ARBA" id="ARBA00022722"/>
    </source>
</evidence>
<name>A0A1F4XTU0_9BACT</name>
<organism evidence="8 9">
    <name type="scientific">Candidatus Adlerbacteria bacterium RIFCSPHIGHO2_12_FULL_53_18</name>
    <dbReference type="NCBI Taxonomy" id="1797242"/>
    <lineage>
        <taxon>Bacteria</taxon>
        <taxon>Candidatus Adleribacteriota</taxon>
    </lineage>
</organism>
<dbReference type="GO" id="GO:0043571">
    <property type="term" value="P:maintenance of CRISPR repeat elements"/>
    <property type="evidence" value="ECO:0007669"/>
    <property type="project" value="InterPro"/>
</dbReference>
<keyword evidence="4" id="KW-0378">Hydrolase</keyword>
<dbReference type="EMBL" id="MEWW01000003">
    <property type="protein sequence ID" value="OGC85117.1"/>
    <property type="molecule type" value="Genomic_DNA"/>
</dbReference>
<dbReference type="GO" id="GO:0004521">
    <property type="term" value="F:RNA endonuclease activity"/>
    <property type="evidence" value="ECO:0007669"/>
    <property type="project" value="InterPro"/>
</dbReference>
<dbReference type="InterPro" id="IPR048846">
    <property type="entry name" value="PaaX-like_central"/>
</dbReference>
<evidence type="ECO:0000256" key="3">
    <source>
        <dbReference type="ARBA" id="ARBA00022759"/>
    </source>
</evidence>
<reference evidence="8 9" key="1">
    <citation type="journal article" date="2016" name="Nat. Commun.">
        <title>Thousands of microbial genomes shed light on interconnected biogeochemical processes in an aquifer system.</title>
        <authorList>
            <person name="Anantharaman K."/>
            <person name="Brown C.T."/>
            <person name="Hug L.A."/>
            <person name="Sharon I."/>
            <person name="Castelle C.J."/>
            <person name="Probst A.J."/>
            <person name="Thomas B.C."/>
            <person name="Singh A."/>
            <person name="Wilkins M.J."/>
            <person name="Karaoz U."/>
            <person name="Brodie E.L."/>
            <person name="Williams K.H."/>
            <person name="Hubbard S.S."/>
            <person name="Banfield J.F."/>
        </authorList>
    </citation>
    <scope>NUCLEOTIDE SEQUENCE [LARGE SCALE GENOMIC DNA]</scope>
</reference>
<keyword evidence="6" id="KW-0051">Antiviral defense</keyword>